<dbReference type="EMBL" id="OU893349">
    <property type="protein sequence ID" value="CAG9787949.1"/>
    <property type="molecule type" value="Genomic_DNA"/>
</dbReference>
<dbReference type="InterPro" id="IPR001611">
    <property type="entry name" value="Leu-rich_rpt"/>
</dbReference>
<keyword evidence="8" id="KW-1185">Reference proteome</keyword>
<evidence type="ECO:0000313" key="8">
    <source>
        <dbReference type="Proteomes" id="UP001153714"/>
    </source>
</evidence>
<dbReference type="PANTHER" id="PTHR24369:SF210">
    <property type="entry name" value="CHAOPTIN-RELATED"/>
    <property type="match status" value="1"/>
</dbReference>
<evidence type="ECO:0000313" key="7">
    <source>
        <dbReference type="EMBL" id="CAG9787949.1"/>
    </source>
</evidence>
<dbReference type="InterPro" id="IPR000483">
    <property type="entry name" value="Cys-rich_flank_reg_C"/>
</dbReference>
<keyword evidence="4" id="KW-0472">Membrane</keyword>
<keyword evidence="1" id="KW-0433">Leucine-rich repeat</keyword>
<feature type="domain" description="LRRCT" evidence="6">
    <location>
        <begin position="350"/>
        <end position="398"/>
    </location>
</feature>
<evidence type="ECO:0000259" key="6">
    <source>
        <dbReference type="SMART" id="SM00082"/>
    </source>
</evidence>
<organism evidence="7 8">
    <name type="scientific">Diatraea saccharalis</name>
    <name type="common">sugarcane borer</name>
    <dbReference type="NCBI Taxonomy" id="40085"/>
    <lineage>
        <taxon>Eukaryota</taxon>
        <taxon>Metazoa</taxon>
        <taxon>Ecdysozoa</taxon>
        <taxon>Arthropoda</taxon>
        <taxon>Hexapoda</taxon>
        <taxon>Insecta</taxon>
        <taxon>Pterygota</taxon>
        <taxon>Neoptera</taxon>
        <taxon>Endopterygota</taxon>
        <taxon>Lepidoptera</taxon>
        <taxon>Glossata</taxon>
        <taxon>Ditrysia</taxon>
        <taxon>Pyraloidea</taxon>
        <taxon>Crambidae</taxon>
        <taxon>Crambinae</taxon>
        <taxon>Diatraea</taxon>
    </lineage>
</organism>
<dbReference type="AlphaFoldDB" id="A0A9N9R2A5"/>
<evidence type="ECO:0000256" key="2">
    <source>
        <dbReference type="ARBA" id="ARBA00022729"/>
    </source>
</evidence>
<dbReference type="SMART" id="SM00369">
    <property type="entry name" value="LRR_TYP"/>
    <property type="match status" value="6"/>
</dbReference>
<dbReference type="PANTHER" id="PTHR24369">
    <property type="entry name" value="ANTIGEN BSP, PUTATIVE-RELATED"/>
    <property type="match status" value="1"/>
</dbReference>
<feature type="signal peptide" evidence="5">
    <location>
        <begin position="1"/>
        <end position="19"/>
    </location>
</feature>
<name>A0A9N9R2A5_9NEOP</name>
<evidence type="ECO:0000256" key="4">
    <source>
        <dbReference type="SAM" id="Phobius"/>
    </source>
</evidence>
<dbReference type="OrthoDB" id="1687175at2759"/>
<dbReference type="InterPro" id="IPR032675">
    <property type="entry name" value="LRR_dom_sf"/>
</dbReference>
<dbReference type="Gene3D" id="3.80.10.10">
    <property type="entry name" value="Ribonuclease Inhibitor"/>
    <property type="match status" value="2"/>
</dbReference>
<keyword evidence="2 5" id="KW-0732">Signal</keyword>
<keyword evidence="4" id="KW-0812">Transmembrane</keyword>
<feature type="transmembrane region" description="Helical" evidence="4">
    <location>
        <begin position="405"/>
        <end position="429"/>
    </location>
</feature>
<dbReference type="Pfam" id="PF13855">
    <property type="entry name" value="LRR_8"/>
    <property type="match status" value="1"/>
</dbReference>
<keyword evidence="3" id="KW-0677">Repeat</keyword>
<reference evidence="7" key="2">
    <citation type="submission" date="2022-10" db="EMBL/GenBank/DDBJ databases">
        <authorList>
            <consortium name="ENA_rothamsted_submissions"/>
            <consortium name="culmorum"/>
            <person name="King R."/>
        </authorList>
    </citation>
    <scope>NUCLEOTIDE SEQUENCE</scope>
</reference>
<gene>
    <name evidence="7" type="ORF">DIATSA_LOCUS5793</name>
</gene>
<sequence>MLVYSMVFSLIIHSYSVRSVDVCASVNFCACRDNIDDNQDYLGDSVDCSYHFEGQNVLATNFSLPDVTFSLDLSSSNITHLHTSRLLQSTTLLELTLKNNILKEIPAKVLLLPALKWLDLSYNQLEYIDKEAFSDLRNVEHLNLANNRLVTFERLGFHHLRNLNELVLDNNNLGKGLLEANLFDRSGFGLTHKIKRLSIRGVNLNEVPDNFFSDAYDIRKLVISNNNLKEIFELPFTLEYLDLSDNPISDISNEDFIDLPGLKVLKLNNLLIREVPEYVFSALHGLVELELERNKNLTIFSPLAFGQDILDDADYFVLEKLSLRGSRLTALDQELAEPIGQLSILDLQGNPWTCDCNLLWLKSLQIPPEYYEHIRCGSPKPFYNCKVFELDAKYFSCSQISDHHVGLALAIVAFCIILAGIALWFFVFIPRYQSRGNCIANLHTPTATYTVLPVHSHRTEF</sequence>
<dbReference type="InterPro" id="IPR003591">
    <property type="entry name" value="Leu-rich_rpt_typical-subtyp"/>
</dbReference>
<reference evidence="7" key="1">
    <citation type="submission" date="2021-12" db="EMBL/GenBank/DDBJ databases">
        <authorList>
            <person name="King R."/>
        </authorList>
    </citation>
    <scope>NUCLEOTIDE SEQUENCE</scope>
</reference>
<evidence type="ECO:0000256" key="1">
    <source>
        <dbReference type="ARBA" id="ARBA00022614"/>
    </source>
</evidence>
<dbReference type="SMART" id="SM00082">
    <property type="entry name" value="LRRCT"/>
    <property type="match status" value="1"/>
</dbReference>
<evidence type="ECO:0000256" key="3">
    <source>
        <dbReference type="ARBA" id="ARBA00022737"/>
    </source>
</evidence>
<dbReference type="GO" id="GO:0005886">
    <property type="term" value="C:plasma membrane"/>
    <property type="evidence" value="ECO:0007669"/>
    <property type="project" value="TreeGrafter"/>
</dbReference>
<dbReference type="Pfam" id="PF00560">
    <property type="entry name" value="LRR_1"/>
    <property type="match status" value="1"/>
</dbReference>
<dbReference type="SUPFAM" id="SSF52058">
    <property type="entry name" value="L domain-like"/>
    <property type="match status" value="1"/>
</dbReference>
<dbReference type="Proteomes" id="UP001153714">
    <property type="component" value="Chromosome 18"/>
</dbReference>
<accession>A0A9N9R2A5</accession>
<proteinExistence type="predicted"/>
<dbReference type="InterPro" id="IPR050541">
    <property type="entry name" value="LRR_TM_domain-containing"/>
</dbReference>
<keyword evidence="4" id="KW-1133">Transmembrane helix</keyword>
<protein>
    <recommendedName>
        <fullName evidence="6">LRRCT domain-containing protein</fullName>
    </recommendedName>
</protein>
<evidence type="ECO:0000256" key="5">
    <source>
        <dbReference type="SAM" id="SignalP"/>
    </source>
</evidence>
<feature type="chain" id="PRO_5040188866" description="LRRCT domain-containing protein" evidence="5">
    <location>
        <begin position="20"/>
        <end position="461"/>
    </location>
</feature>
<dbReference type="PROSITE" id="PS51450">
    <property type="entry name" value="LRR"/>
    <property type="match status" value="2"/>
</dbReference>